<feature type="domain" description="Calx-beta" evidence="6">
    <location>
        <begin position="429"/>
        <end position="482"/>
    </location>
</feature>
<dbReference type="PANTHER" id="PTHR11878">
    <property type="entry name" value="SODIUM/CALCIUM EXCHANGER"/>
    <property type="match status" value="1"/>
</dbReference>
<feature type="domain" description="Calx-beta" evidence="6">
    <location>
        <begin position="316"/>
        <end position="366"/>
    </location>
</feature>
<keyword evidence="1 5" id="KW-0732">Signal</keyword>
<gene>
    <name evidence="7" type="ORF">K0B96_06870</name>
</gene>
<reference evidence="7" key="1">
    <citation type="submission" date="2021-08" db="EMBL/GenBank/DDBJ databases">
        <title>Genome of a novel bacterium of the phylum Verrucomicrobia, Oleiharenicola sp. KSB-15.</title>
        <authorList>
            <person name="Chung J.-H."/>
            <person name="Ahn J.-H."/>
            <person name="Yoon Y."/>
            <person name="Kim D.-Y."/>
            <person name="An S.-H."/>
            <person name="Park I."/>
            <person name="Yeon J."/>
        </authorList>
    </citation>
    <scope>NUCLEOTIDE SEQUENCE</scope>
    <source>
        <strain evidence="7">KSB-15</strain>
    </source>
</reference>
<dbReference type="SUPFAM" id="SSF141072">
    <property type="entry name" value="CalX-like"/>
    <property type="match status" value="5"/>
</dbReference>
<evidence type="ECO:0000256" key="2">
    <source>
        <dbReference type="ARBA" id="ARBA00022737"/>
    </source>
</evidence>
<evidence type="ECO:0000256" key="4">
    <source>
        <dbReference type="ARBA" id="ARBA00023065"/>
    </source>
</evidence>
<sequence length="1424" mass="145417">MKLSLVSLGFLALLAGFASSASAATSEPLIKNLSSRGPVGSGAGVMIAGFVIGGDAPKDVLVRAVGPGLTHAGVSDALARPNLQLFDAQGRSIVANQAWNAALKSSFTAVGAFPLADGSNDAALHVQLAPGAYTAQVSGVAGNSGVALVEVYDMEGNSRLLNVSTRANVETGSAILISGLVIGPGDGARRLLVRAAGPALKELGVSGALSDPTLAILNSAGTTIITNDNWSNQTAVDAVNSASETVGAFAFRPGSKDAATVAELAPDSYTIQVAGVGGQSGVALVEIYDLGAVAPLPNISVTATVPTTTVASASPAVFTLTRNGDVSAPLSVSYTIGGTAAASADYAPLAGHATFAAGSSQTTVEVIPANGTPGSVALTLAPTARYTISDLNSAEVSIAPVETQSSEAADTTHVQVSLLATATSTATGGTTGVFTFTRAGSTDQPLTISYVVAGSATAGIDYETLPGSVTFAAGRANISVNVVPRGDHGGTVKLTLLTGSTYEPATPSSATVTIAPPALPTITIAATKASVQSGSGATGLLTFTRTGPVTKSLSVNYSVSGTAVAGRDYTALSGTAAFAAGATTATVTITPTNVGSGTVIVSVTSTSTYNAGSTASGSVTLLAPLPVVNVTAATSLTRAGGDNPGVFEITRTGPTDNELTIAYNVSGSAVADRDYAALSGSAIFLAGSATATFNVVPSTSGSGTVTVVLKTGTDREIGAAAVATITILPALPVVEISAPTPSTEAGSSAAGVLQLTRTGSTASSLTVTLTVGGNAAAGADYAALPSSVTFQSGSASASIKVASAANGSGTVTVAVAPAATYALGHSTAASVEITAPPPAPVAEAEAASYSRASLTWDAASIDARLGPTFTDLNPGVPDTRPLTFKPTSTLLTTAEAKKYSYRVSPYELGTPGDDFANYWSCSGQVAYVPDDTANDPGLDRVQTFAYYNKVWALSPRLDPGNSKPHPDPQTRDPNQIAVNGGQTPMQPIAMVRNYGIWQNEALILYRGGFLGIAGTQTSRGGSERPYPAFKFPANKVPTAIAVTTSNEFALVTIWDTDLKQGQLAVIALEGKFLAYHTWPYMGLVNQGSWSDFKVLGYVDLPMTSPNAVAAAANSWWSPSTVSGRALSQIDLSDDHNRQLVYDGDWQAIVAKGGYAIVTSTEDNKAVILDLTPLFQYMRESYLSSAASFQRTIATRGSAPEQFPQAFSVRPDLTPKIVWSADIPAPTCVLAGQKIDRWSRDIYKGYIASRDGTVHIIDTSSLMNRSTWQTGGALREIGTFKVGRNPVAMVPARYNISNLPLIPATASNGSTGTSDPLNNLLHIACRGERSIDTVVTYKGTGTLFRRIQDARVEDPVGLGVADRGNILSVADFHGRKIHNFRLNTINDTRNGVVYGCGANGTDAYEYAGSMSVNGMPFLVNSANVN</sequence>
<feature type="domain" description="Calx-beta" evidence="6">
    <location>
        <begin position="749"/>
        <end position="802"/>
    </location>
</feature>
<dbReference type="GO" id="GO:0030001">
    <property type="term" value="P:metal ion transport"/>
    <property type="evidence" value="ECO:0007669"/>
    <property type="project" value="TreeGrafter"/>
</dbReference>
<evidence type="ECO:0000256" key="1">
    <source>
        <dbReference type="ARBA" id="ARBA00022729"/>
    </source>
</evidence>
<dbReference type="GO" id="GO:0016020">
    <property type="term" value="C:membrane"/>
    <property type="evidence" value="ECO:0007669"/>
    <property type="project" value="InterPro"/>
</dbReference>
<dbReference type="GO" id="GO:0007154">
    <property type="term" value="P:cell communication"/>
    <property type="evidence" value="ECO:0007669"/>
    <property type="project" value="InterPro"/>
</dbReference>
<dbReference type="KEGG" id="ole:K0B96_06870"/>
<dbReference type="InterPro" id="IPR038081">
    <property type="entry name" value="CalX-like_sf"/>
</dbReference>
<evidence type="ECO:0000313" key="8">
    <source>
        <dbReference type="Proteomes" id="UP000825051"/>
    </source>
</evidence>
<feature type="signal peptide" evidence="5">
    <location>
        <begin position="1"/>
        <end position="23"/>
    </location>
</feature>
<dbReference type="Gene3D" id="2.60.40.2030">
    <property type="match status" value="5"/>
</dbReference>
<dbReference type="PANTHER" id="PTHR11878:SF65">
    <property type="entry name" value="NA_CA-EXCHANGE PROTEIN, ISOFORM G"/>
    <property type="match status" value="1"/>
</dbReference>
<protein>
    <recommendedName>
        <fullName evidence="6">Calx-beta domain-containing protein</fullName>
    </recommendedName>
</protein>
<keyword evidence="4" id="KW-0813">Transport</keyword>
<feature type="chain" id="PRO_5034118387" description="Calx-beta domain-containing protein" evidence="5">
    <location>
        <begin position="24"/>
        <end position="1424"/>
    </location>
</feature>
<accession>A0A8F9TY84</accession>
<keyword evidence="2" id="KW-0677">Repeat</keyword>
<evidence type="ECO:0000256" key="5">
    <source>
        <dbReference type="SAM" id="SignalP"/>
    </source>
</evidence>
<keyword evidence="3" id="KW-0106">Calcium</keyword>
<feature type="domain" description="Calx-beta" evidence="6">
    <location>
        <begin position="647"/>
        <end position="695"/>
    </location>
</feature>
<evidence type="ECO:0000313" key="7">
    <source>
        <dbReference type="EMBL" id="QYM80330.1"/>
    </source>
</evidence>
<proteinExistence type="predicted"/>
<dbReference type="Pfam" id="PF03160">
    <property type="entry name" value="Calx-beta"/>
    <property type="match status" value="5"/>
</dbReference>
<evidence type="ECO:0000259" key="6">
    <source>
        <dbReference type="Pfam" id="PF03160"/>
    </source>
</evidence>
<feature type="domain" description="Calx-beta" evidence="6">
    <location>
        <begin position="521"/>
        <end position="590"/>
    </location>
</feature>
<evidence type="ECO:0000256" key="3">
    <source>
        <dbReference type="ARBA" id="ARBA00022837"/>
    </source>
</evidence>
<dbReference type="InterPro" id="IPR003644">
    <property type="entry name" value="Calx_beta"/>
</dbReference>
<dbReference type="InterPro" id="IPR051171">
    <property type="entry name" value="CaCA"/>
</dbReference>
<keyword evidence="8" id="KW-1185">Reference proteome</keyword>
<dbReference type="EMBL" id="CP080507">
    <property type="protein sequence ID" value="QYM80330.1"/>
    <property type="molecule type" value="Genomic_DNA"/>
</dbReference>
<dbReference type="Proteomes" id="UP000825051">
    <property type="component" value="Chromosome"/>
</dbReference>
<name>A0A8F9TY84_9BACT</name>
<organism evidence="7 8">
    <name type="scientific">Horticoccus luteus</name>
    <dbReference type="NCBI Taxonomy" id="2862869"/>
    <lineage>
        <taxon>Bacteria</taxon>
        <taxon>Pseudomonadati</taxon>
        <taxon>Verrucomicrobiota</taxon>
        <taxon>Opitutia</taxon>
        <taxon>Opitutales</taxon>
        <taxon>Opitutaceae</taxon>
        <taxon>Horticoccus</taxon>
    </lineage>
</organism>
<keyword evidence="4" id="KW-0406">Ion transport</keyword>
<dbReference type="RefSeq" id="WP_220165351.1">
    <property type="nucleotide sequence ID" value="NZ_CP080507.1"/>
</dbReference>